<dbReference type="InterPro" id="IPR041228">
    <property type="entry name" value="Dynein_C"/>
</dbReference>
<feature type="domain" description="Dynein heavy chain region D6 P-loop" evidence="13">
    <location>
        <begin position="1155"/>
        <end position="1196"/>
    </location>
</feature>
<keyword evidence="8" id="KW-0175">Coiled coil</keyword>
<dbReference type="Gene3D" id="6.10.140.1060">
    <property type="match status" value="1"/>
</dbReference>
<dbReference type="InterPro" id="IPR042219">
    <property type="entry name" value="AAA_lid_11_sf"/>
</dbReference>
<evidence type="ECO:0000256" key="6">
    <source>
        <dbReference type="ARBA" id="ARBA00022840"/>
    </source>
</evidence>
<keyword evidence="5" id="KW-0547">Nucleotide-binding</keyword>
<evidence type="ECO:0000313" key="20">
    <source>
        <dbReference type="Proteomes" id="UP000001593"/>
    </source>
</evidence>
<dbReference type="HOGENOM" id="CLU_000038_3_1_1"/>
<dbReference type="FunFam" id="3.40.50.300:FF:002141">
    <property type="entry name" value="Dynein heavy chain"/>
    <property type="match status" value="1"/>
</dbReference>
<dbReference type="Pfam" id="PF12781">
    <property type="entry name" value="AAA_9"/>
    <property type="match status" value="1"/>
</dbReference>
<evidence type="ECO:0000259" key="13">
    <source>
        <dbReference type="Pfam" id="PF03028"/>
    </source>
</evidence>
<dbReference type="STRING" id="45351.A7S0Y2"/>
<dbReference type="Gene3D" id="3.40.50.300">
    <property type="entry name" value="P-loop containing nucleotide triphosphate hydrolases"/>
    <property type="match status" value="4"/>
</dbReference>
<dbReference type="FunFam" id="1.10.8.1220:FF:000001">
    <property type="entry name" value="Dynein axonemal heavy chain 5"/>
    <property type="match status" value="1"/>
</dbReference>
<evidence type="ECO:0000256" key="9">
    <source>
        <dbReference type="ARBA" id="ARBA00023069"/>
    </source>
</evidence>
<evidence type="ECO:0000259" key="15">
    <source>
        <dbReference type="Pfam" id="PF12780"/>
    </source>
</evidence>
<sequence length="1689" mass="190779">MALPEKLEQKADLLRLWYHENCRVFQDRLVNDEDRLWFNDLMKEKLQSGFQLSMDEVVGESPMIYGDFMIPSAENRIYAEITDYNKMVKILEEYLEDYNQINTAQMKLVLFSDAVRHLARIGRVIRQPLGNALLLGMGGSGRQSLTRLAAHMAEYECFQIELAKNYGVAEWREDLKKILLKAGVENKSMVFLFSDTQIKSETFLEDLNNVLNAGDVPNIFAMDELDNIYTSMKPVVQDEGMQPTKANLYSAFTKRVKSNTHSVICMSPIGEIFRARLRQFPSLVNCCTIDWFSAWPAEALRSVASYFLNEIPELEDSGSTNGLVSICGVIHQSVADKSIQYLAELSRHNYVTPTSYLELLGTFRKLIGVKKSELQNARNRTKTGLDKLLHTAEEVVKLQEELESMQPLLAQAAKETVETMDQIKVDSGGANETKTVVQREEAEAAKKAAETQAIADDAQRDLDEALPALEAALASLKSLNKTDVVEVRALQRPPLGVKIVIEAVCIMKGVKPKKVAGEKVGTKVDDYWEPGKALLQDPGKFIESLFKYDKDNIPDAVITKIQPYIDMEDFTPAAIAKVSKACTSICLWVRAMHKYHFVAKGVAPKRLIGGLSDEKVRWREAVEVFDGQIVNIIGDVMISSGCIAYLGTFTGEYRNSMVEDWLKELQDLDVPHSDLCSLVSTLGNPVDIRNWQIAGLPRDNLSVENGVIVQNSQRWPLFIDPQGQANKWIKNFEKEAGLDVVKLTDRDFLRSLENAIRFGKPCLLENVAEELDPALEPILLKQTFKQSGSTVIKLGDAIIPYHDDFKFYITTKLPNPHYTPEVSTKVTIVNFTLSQSGLEDQMLALVVAEERPDLEEAKNQLIISNAKMKQELKEIEDKILHKLSASEGNPVDDIDLIATLEASKAKSGEIKAKVVIAEQTEKDIDVTRSQYIPVAVRTGILFFCTNDLANIDPMYQYSLEWFVSIFLNSIANADISDSVDTRIQNINEYFTFSLYSNVCRSMFEKDKLLFSFLVCVRILMNENKINMDEWRFLLAGGTAVPKDHPNPAPDWLSERAWGEILKIPVLPKFAAFAEDFSNHIEEYKRMFDSADPHREVLPEPWNSDLDMFQKMLVLKCLRVDKVTNAMQDFVAENLGQRFIEPQTADLSAVFKDSSPSTPLIFVLSVGTDPAADLYKFAEEMRFSKKLNAISLGQGQVHRDFRLWLTSMPSPRFPVSILQNGSKMTVEPPRGIKANLLRSYVGFSDDFYKTCSKEVFKPLLFSLCLFHGVTLERRKFGPLGFNIPYEFTTGDLRICISQLSMFLDEYEGIPFKVLKYTAGHINYGGRVTDDWDRRCIMTILDSFYSPNVVESQHKFSISGIYHSLPDSTDHEGYVHYIRSLPINDTPEIFSLHDNANITFAQNETFNLLHGILKMQPKASTGKGRSREEVMEETAKGILERVPQPIPLGPLMEKYPVRYEESMNTTDAERLAQGTQGSLGMFQTLENMSNSLFDNSVPDLWAGKAYPSLKPLASWVLDLVARIQFVQKWIDNGIPPVFWISGFFFPQGFLTGTLQNFARAYSISIDVIAFDFEVLKQQEDELKTRPKDGCYIRGLFLEGARWDTESHELAESRPKELFTDMPIIWLKPAANREKPSSGIYDCPVYKTLTRAGTLSTTGHSTNFVLSVEIPSGKPQDHWIKQGVALMCALNY</sequence>
<reference evidence="19 20" key="1">
    <citation type="journal article" date="2007" name="Science">
        <title>Sea anemone genome reveals ancestral eumetazoan gene repertoire and genomic organization.</title>
        <authorList>
            <person name="Putnam N.H."/>
            <person name="Srivastava M."/>
            <person name="Hellsten U."/>
            <person name="Dirks B."/>
            <person name="Chapman J."/>
            <person name="Salamov A."/>
            <person name="Terry A."/>
            <person name="Shapiro H."/>
            <person name="Lindquist E."/>
            <person name="Kapitonov V.V."/>
            <person name="Jurka J."/>
            <person name="Genikhovich G."/>
            <person name="Grigoriev I.V."/>
            <person name="Lucas S.M."/>
            <person name="Steele R.E."/>
            <person name="Finnerty J.R."/>
            <person name="Technau U."/>
            <person name="Martindale M.Q."/>
            <person name="Rokhsar D.S."/>
        </authorList>
    </citation>
    <scope>NUCLEOTIDE SEQUENCE [LARGE SCALE GENOMIC DNA]</scope>
    <source>
        <strain evidence="20">CH2 X CH6</strain>
    </source>
</reference>
<dbReference type="Pfam" id="PF03028">
    <property type="entry name" value="Dynein_heavy"/>
    <property type="match status" value="1"/>
</dbReference>
<dbReference type="OMA" id="ANAPEYY"/>
<keyword evidence="10" id="KW-0505">Motor protein</keyword>
<dbReference type="Gene3D" id="3.10.490.20">
    <property type="match status" value="1"/>
</dbReference>
<feature type="domain" description="Dynein heavy chain C-terminal" evidence="18">
    <location>
        <begin position="1400"/>
        <end position="1685"/>
    </location>
</feature>
<evidence type="ECO:0000256" key="2">
    <source>
        <dbReference type="ARBA" id="ARBA00008887"/>
    </source>
</evidence>
<dbReference type="FunFam" id="3.40.50.300:FF:000223">
    <property type="entry name" value="Dynein heavy chain 3, axonemal"/>
    <property type="match status" value="1"/>
</dbReference>
<evidence type="ECO:0008006" key="21">
    <source>
        <dbReference type="Google" id="ProtNLM"/>
    </source>
</evidence>
<dbReference type="PhylomeDB" id="A7S0Y2"/>
<dbReference type="Gene3D" id="1.10.8.720">
    <property type="entry name" value="Region D6 of dynein motor"/>
    <property type="match status" value="1"/>
</dbReference>
<dbReference type="Gene3D" id="1.10.8.1220">
    <property type="match status" value="1"/>
</dbReference>
<protein>
    <recommendedName>
        <fullName evidence="21">Dynein heavy chain</fullName>
    </recommendedName>
</protein>
<dbReference type="EMBL" id="DS469562">
    <property type="protein sequence ID" value="EDO42621.1"/>
    <property type="molecule type" value="Genomic_DNA"/>
</dbReference>
<keyword evidence="12" id="KW-0966">Cell projection</keyword>
<dbReference type="FunFam" id="1.10.8.720:FF:000001">
    <property type="entry name" value="dynein heavy chain 7, axonemal"/>
    <property type="match status" value="1"/>
</dbReference>
<dbReference type="InterPro" id="IPR043160">
    <property type="entry name" value="Dynein_C_barrel"/>
</dbReference>
<dbReference type="FunFam" id="3.10.490.20:FF:000001">
    <property type="entry name" value="dynein heavy chain 7, axonemal"/>
    <property type="match status" value="1"/>
</dbReference>
<feature type="domain" description="Dynein heavy chain coiled coil stalk" evidence="14">
    <location>
        <begin position="380"/>
        <end position="606"/>
    </location>
</feature>
<evidence type="ECO:0000256" key="3">
    <source>
        <dbReference type="ARBA" id="ARBA00022490"/>
    </source>
</evidence>
<evidence type="ECO:0000256" key="12">
    <source>
        <dbReference type="ARBA" id="ARBA00023273"/>
    </source>
</evidence>
<comment type="subcellular location">
    <subcellularLocation>
        <location evidence="1">Cytoplasm</location>
        <location evidence="1">Cytoskeleton</location>
        <location evidence="1">Cilium axoneme</location>
    </subcellularLocation>
</comment>
<evidence type="ECO:0000259" key="17">
    <source>
        <dbReference type="Pfam" id="PF18198"/>
    </source>
</evidence>
<dbReference type="GO" id="GO:0030286">
    <property type="term" value="C:dynein complex"/>
    <property type="evidence" value="ECO:0007669"/>
    <property type="project" value="UniProtKB-KW"/>
</dbReference>
<dbReference type="Gene3D" id="1.20.1270.280">
    <property type="match status" value="1"/>
</dbReference>
<dbReference type="SUPFAM" id="SSF52540">
    <property type="entry name" value="P-loop containing nucleoside triphosphate hydrolases"/>
    <property type="match status" value="1"/>
</dbReference>
<dbReference type="InterPro" id="IPR024743">
    <property type="entry name" value="Dynein_HC_stalk"/>
</dbReference>
<dbReference type="InterPro" id="IPR024317">
    <property type="entry name" value="Dynein_heavy_chain_D4_dom"/>
</dbReference>
<evidence type="ECO:0000259" key="14">
    <source>
        <dbReference type="Pfam" id="PF12777"/>
    </source>
</evidence>
<dbReference type="Pfam" id="PF12780">
    <property type="entry name" value="AAA_8"/>
    <property type="match status" value="1"/>
</dbReference>
<proteinExistence type="inferred from homology"/>
<keyword evidence="20" id="KW-1185">Reference proteome</keyword>
<keyword evidence="11" id="KW-0206">Cytoskeleton</keyword>
<dbReference type="InterPro" id="IPR027417">
    <property type="entry name" value="P-loop_NTPase"/>
</dbReference>
<dbReference type="InterPro" id="IPR035706">
    <property type="entry name" value="AAA_9"/>
</dbReference>
<evidence type="ECO:0000256" key="11">
    <source>
        <dbReference type="ARBA" id="ARBA00023212"/>
    </source>
</evidence>
<organism evidence="19 20">
    <name type="scientific">Nematostella vectensis</name>
    <name type="common">Starlet sea anemone</name>
    <dbReference type="NCBI Taxonomy" id="45351"/>
    <lineage>
        <taxon>Eukaryota</taxon>
        <taxon>Metazoa</taxon>
        <taxon>Cnidaria</taxon>
        <taxon>Anthozoa</taxon>
        <taxon>Hexacorallia</taxon>
        <taxon>Actiniaria</taxon>
        <taxon>Edwardsiidae</taxon>
        <taxon>Nematostella</taxon>
    </lineage>
</organism>
<keyword evidence="3" id="KW-0963">Cytoplasm</keyword>
<gene>
    <name evidence="19" type="ORF">NEMVEDRAFT_v1g229146</name>
</gene>
<dbReference type="InterPro" id="IPR026983">
    <property type="entry name" value="DHC"/>
</dbReference>
<evidence type="ECO:0000256" key="10">
    <source>
        <dbReference type="ARBA" id="ARBA00023175"/>
    </source>
</evidence>
<keyword evidence="4" id="KW-0493">Microtubule</keyword>
<dbReference type="InterPro" id="IPR041658">
    <property type="entry name" value="AAA_lid_11"/>
</dbReference>
<dbReference type="GO" id="GO:0045505">
    <property type="term" value="F:dynein intermediate chain binding"/>
    <property type="evidence" value="ECO:0007669"/>
    <property type="project" value="InterPro"/>
</dbReference>
<dbReference type="Proteomes" id="UP000001593">
    <property type="component" value="Unassembled WGS sequence"/>
</dbReference>
<dbReference type="PANTHER" id="PTHR22878:SF73">
    <property type="entry name" value="DYNEIN AXONEMAL HEAVY CHAIN 1"/>
    <property type="match status" value="1"/>
</dbReference>
<evidence type="ECO:0000256" key="5">
    <source>
        <dbReference type="ARBA" id="ARBA00022741"/>
    </source>
</evidence>
<dbReference type="Pfam" id="PF18198">
    <property type="entry name" value="AAA_lid_11"/>
    <property type="match status" value="1"/>
</dbReference>
<dbReference type="GO" id="GO:0005930">
    <property type="term" value="C:axoneme"/>
    <property type="evidence" value="ECO:0007669"/>
    <property type="project" value="UniProtKB-SubCell"/>
</dbReference>
<keyword evidence="6" id="KW-0067">ATP-binding</keyword>
<dbReference type="Pfam" id="PF12777">
    <property type="entry name" value="MT"/>
    <property type="match status" value="1"/>
</dbReference>
<evidence type="ECO:0000259" key="16">
    <source>
        <dbReference type="Pfam" id="PF12781"/>
    </source>
</evidence>
<comment type="similarity">
    <text evidence="2">Belongs to the dynein heavy chain family.</text>
</comment>
<dbReference type="GO" id="GO:0005524">
    <property type="term" value="F:ATP binding"/>
    <property type="evidence" value="ECO:0007669"/>
    <property type="project" value="UniProtKB-KW"/>
</dbReference>
<evidence type="ECO:0000256" key="7">
    <source>
        <dbReference type="ARBA" id="ARBA00023017"/>
    </source>
</evidence>
<dbReference type="FunFam" id="1.20.920.20:FF:000001">
    <property type="entry name" value="dynein heavy chain 2, axonemal"/>
    <property type="match status" value="1"/>
</dbReference>
<keyword evidence="9" id="KW-0969">Cilium</keyword>
<dbReference type="InterPro" id="IPR004273">
    <property type="entry name" value="Dynein_heavy_D6_P-loop"/>
</dbReference>
<evidence type="ECO:0000259" key="18">
    <source>
        <dbReference type="Pfam" id="PF18199"/>
    </source>
</evidence>
<dbReference type="Gene3D" id="1.20.920.30">
    <property type="match status" value="1"/>
</dbReference>
<dbReference type="Pfam" id="PF18199">
    <property type="entry name" value="Dynein_C"/>
    <property type="match status" value="1"/>
</dbReference>
<dbReference type="GO" id="GO:0005874">
    <property type="term" value="C:microtubule"/>
    <property type="evidence" value="ECO:0007669"/>
    <property type="project" value="UniProtKB-KW"/>
</dbReference>
<evidence type="ECO:0000313" key="19">
    <source>
        <dbReference type="EMBL" id="EDO42621.1"/>
    </source>
</evidence>
<dbReference type="InParanoid" id="A7S0Y2"/>
<evidence type="ECO:0000256" key="8">
    <source>
        <dbReference type="ARBA" id="ARBA00023054"/>
    </source>
</evidence>
<dbReference type="GO" id="GO:0008569">
    <property type="term" value="F:minus-end-directed microtubule motor activity"/>
    <property type="evidence" value="ECO:0007669"/>
    <property type="project" value="InterPro"/>
</dbReference>
<dbReference type="GO" id="GO:0007018">
    <property type="term" value="P:microtubule-based movement"/>
    <property type="evidence" value="ECO:0007669"/>
    <property type="project" value="InterPro"/>
</dbReference>
<feature type="domain" description="Dynein heavy chain ATP-binding dynein motor region" evidence="16">
    <location>
        <begin position="689"/>
        <end position="910"/>
    </location>
</feature>
<dbReference type="eggNOG" id="KOG3595">
    <property type="taxonomic scope" value="Eukaryota"/>
</dbReference>
<evidence type="ECO:0000256" key="4">
    <source>
        <dbReference type="ARBA" id="ARBA00022701"/>
    </source>
</evidence>
<feature type="domain" description="Dynein heavy chain AAA lid" evidence="17">
    <location>
        <begin position="1255"/>
        <end position="1394"/>
    </location>
</feature>
<name>A7S0Y2_NEMVE</name>
<keyword evidence="7" id="KW-0243">Dynein</keyword>
<dbReference type="GO" id="GO:0051959">
    <property type="term" value="F:dynein light intermediate chain binding"/>
    <property type="evidence" value="ECO:0007669"/>
    <property type="project" value="InterPro"/>
</dbReference>
<dbReference type="PANTHER" id="PTHR22878">
    <property type="entry name" value="DYNEIN HEAVY CHAIN 6, AXONEMAL-LIKE-RELATED"/>
    <property type="match status" value="1"/>
</dbReference>
<accession>A7S0Y2</accession>
<dbReference type="Gene3D" id="1.20.920.20">
    <property type="match status" value="1"/>
</dbReference>
<feature type="domain" description="Dynein heavy chain AAA module D4" evidence="15">
    <location>
        <begin position="106"/>
        <end position="366"/>
    </location>
</feature>
<evidence type="ECO:0000256" key="1">
    <source>
        <dbReference type="ARBA" id="ARBA00004430"/>
    </source>
</evidence>